<keyword evidence="4 12" id="KW-0813">Transport</keyword>
<evidence type="ECO:0000256" key="5">
    <source>
        <dbReference type="ARBA" id="ARBA00022547"/>
    </source>
</evidence>
<evidence type="ECO:0000256" key="10">
    <source>
        <dbReference type="ARBA" id="ARBA00023128"/>
    </source>
</evidence>
<evidence type="ECO:0000256" key="11">
    <source>
        <dbReference type="ARBA" id="ARBA00023136"/>
    </source>
</evidence>
<keyword evidence="6 12" id="KW-0812">Transmembrane</keyword>
<reference evidence="14" key="1">
    <citation type="submission" date="2015-09" db="EMBL/GenBank/DDBJ databases">
        <title>Staphyliniformia phylogenetics from de novo mitogenomic assemblies.</title>
        <authorList>
            <person name="Favreau E.A."/>
            <person name="Linard B."/>
            <person name="Vogler A.P."/>
        </authorList>
    </citation>
    <scope>NUCLEOTIDE SEQUENCE</scope>
</reference>
<keyword evidence="10 12" id="KW-0496">Mitochondrion</keyword>
<keyword evidence="7 12" id="KW-0375">Hydrogen ion transport</keyword>
<evidence type="ECO:0000256" key="1">
    <source>
        <dbReference type="ARBA" id="ARBA00004304"/>
    </source>
</evidence>
<keyword evidence="11 13" id="KW-0472">Membrane</keyword>
<keyword evidence="5 12" id="KW-0138">CF(0)</keyword>
<gene>
    <name evidence="14" type="primary">atp8</name>
</gene>
<organism evidence="14">
    <name type="scientific">Brundinia marina</name>
    <dbReference type="NCBI Taxonomy" id="877875"/>
    <lineage>
        <taxon>Eukaryota</taxon>
        <taxon>Metazoa</taxon>
        <taxon>Ecdysozoa</taxon>
        <taxon>Arthropoda</taxon>
        <taxon>Hexapoda</taxon>
        <taxon>Insecta</taxon>
        <taxon>Pterygota</taxon>
        <taxon>Neoptera</taxon>
        <taxon>Endopterygota</taxon>
        <taxon>Coleoptera</taxon>
        <taxon>Polyphaga</taxon>
        <taxon>Staphyliniformia</taxon>
        <taxon>Staphylinidae</taxon>
        <taxon>Tachyporinae group</taxon>
        <taxon>Aleocharinae</taxon>
        <taxon>Athetini</taxon>
        <taxon>Brundinia</taxon>
    </lineage>
</organism>
<dbReference type="Pfam" id="PF00895">
    <property type="entry name" value="ATP-synt_8"/>
    <property type="match status" value="1"/>
</dbReference>
<evidence type="ECO:0000256" key="2">
    <source>
        <dbReference type="ARBA" id="ARBA00008892"/>
    </source>
</evidence>
<evidence type="ECO:0000256" key="13">
    <source>
        <dbReference type="SAM" id="Phobius"/>
    </source>
</evidence>
<evidence type="ECO:0000256" key="9">
    <source>
        <dbReference type="ARBA" id="ARBA00023065"/>
    </source>
</evidence>
<dbReference type="EMBL" id="KT780635">
    <property type="protein sequence ID" value="ALO70424.1"/>
    <property type="molecule type" value="Genomic_DNA"/>
</dbReference>
<feature type="transmembrane region" description="Helical" evidence="13">
    <location>
        <begin position="12"/>
        <end position="33"/>
    </location>
</feature>
<evidence type="ECO:0000256" key="4">
    <source>
        <dbReference type="ARBA" id="ARBA00022448"/>
    </source>
</evidence>
<dbReference type="GO" id="GO:0031966">
    <property type="term" value="C:mitochondrial membrane"/>
    <property type="evidence" value="ECO:0007669"/>
    <property type="project" value="UniProtKB-SubCell"/>
</dbReference>
<comment type="subcellular location">
    <subcellularLocation>
        <location evidence="1 12">Mitochondrion membrane</location>
        <topology evidence="1 12">Single-pass membrane protein</topology>
    </subcellularLocation>
</comment>
<proteinExistence type="inferred from homology"/>
<evidence type="ECO:0000256" key="7">
    <source>
        <dbReference type="ARBA" id="ARBA00022781"/>
    </source>
</evidence>
<sequence length="51" mass="6422">MPQMAPMNWMTLFFMFIMVFMIFNSLNYFCFLYQPKNFKFKKTSSTINWKW</sequence>
<evidence type="ECO:0000256" key="6">
    <source>
        <dbReference type="ARBA" id="ARBA00022692"/>
    </source>
</evidence>
<dbReference type="GO" id="GO:0045259">
    <property type="term" value="C:proton-transporting ATP synthase complex"/>
    <property type="evidence" value="ECO:0007669"/>
    <property type="project" value="UniProtKB-KW"/>
</dbReference>
<dbReference type="GO" id="GO:0015078">
    <property type="term" value="F:proton transmembrane transporter activity"/>
    <property type="evidence" value="ECO:0007669"/>
    <property type="project" value="InterPro"/>
</dbReference>
<keyword evidence="9 12" id="KW-0406">Ion transport</keyword>
<comment type="similarity">
    <text evidence="2 12">Belongs to the ATPase protein 8 family.</text>
</comment>
<evidence type="ECO:0000313" key="14">
    <source>
        <dbReference type="EMBL" id="ALO70424.1"/>
    </source>
</evidence>
<comment type="subunit">
    <text evidence="3">F-type ATPases have 2 components, CF(1) - the catalytic core - and CF(0) - the membrane proton channel.</text>
</comment>
<dbReference type="InterPro" id="IPR001421">
    <property type="entry name" value="ATP8_metazoa"/>
</dbReference>
<dbReference type="GO" id="GO:0015986">
    <property type="term" value="P:proton motive force-driven ATP synthesis"/>
    <property type="evidence" value="ECO:0007669"/>
    <property type="project" value="InterPro"/>
</dbReference>
<keyword evidence="8 13" id="KW-1133">Transmembrane helix</keyword>
<dbReference type="AlphaFoldDB" id="A0A0S2M758"/>
<evidence type="ECO:0000256" key="12">
    <source>
        <dbReference type="RuleBase" id="RU003661"/>
    </source>
</evidence>
<evidence type="ECO:0000256" key="8">
    <source>
        <dbReference type="ARBA" id="ARBA00022989"/>
    </source>
</evidence>
<name>A0A0S2M758_9COLE</name>
<evidence type="ECO:0000256" key="3">
    <source>
        <dbReference type="ARBA" id="ARBA00011291"/>
    </source>
</evidence>
<protein>
    <recommendedName>
        <fullName evidence="12">ATP synthase complex subunit 8</fullName>
    </recommendedName>
</protein>
<geneLocation type="mitochondrion" evidence="14"/>
<accession>A0A0S2M758</accession>